<gene>
    <name evidence="11" type="primary">lpxB</name>
    <name evidence="12" type="ORF">FRZ61_22590</name>
</gene>
<evidence type="ECO:0000256" key="5">
    <source>
        <dbReference type="ARBA" id="ARBA00022516"/>
    </source>
</evidence>
<keyword evidence="8 11" id="KW-0808">Transferase</keyword>
<evidence type="ECO:0000256" key="2">
    <source>
        <dbReference type="ARBA" id="ARBA00007868"/>
    </source>
</evidence>
<evidence type="ECO:0000256" key="3">
    <source>
        <dbReference type="ARBA" id="ARBA00012687"/>
    </source>
</evidence>
<evidence type="ECO:0000256" key="10">
    <source>
        <dbReference type="ARBA" id="ARBA00048975"/>
    </source>
</evidence>
<protein>
    <recommendedName>
        <fullName evidence="4 11">Lipid-A-disaccharide synthase</fullName>
        <ecNumber evidence="3 11">2.4.1.182</ecNumber>
    </recommendedName>
</protein>
<organism evidence="12 13">
    <name type="scientific">Hypericibacter adhaerens</name>
    <dbReference type="NCBI Taxonomy" id="2602016"/>
    <lineage>
        <taxon>Bacteria</taxon>
        <taxon>Pseudomonadati</taxon>
        <taxon>Pseudomonadota</taxon>
        <taxon>Alphaproteobacteria</taxon>
        <taxon>Rhodospirillales</taxon>
        <taxon>Dongiaceae</taxon>
        <taxon>Hypericibacter</taxon>
    </lineage>
</organism>
<evidence type="ECO:0000256" key="4">
    <source>
        <dbReference type="ARBA" id="ARBA00020902"/>
    </source>
</evidence>
<keyword evidence="9 11" id="KW-0443">Lipid metabolism</keyword>
<dbReference type="HAMAP" id="MF_00392">
    <property type="entry name" value="LpxB"/>
    <property type="match status" value="1"/>
</dbReference>
<evidence type="ECO:0000256" key="7">
    <source>
        <dbReference type="ARBA" id="ARBA00022676"/>
    </source>
</evidence>
<evidence type="ECO:0000313" key="13">
    <source>
        <dbReference type="Proteomes" id="UP000325797"/>
    </source>
</evidence>
<evidence type="ECO:0000256" key="9">
    <source>
        <dbReference type="ARBA" id="ARBA00023098"/>
    </source>
</evidence>
<sequence>MTSSAAASSQEAGAAPARIFLVAGEPSGDRLGAQLMAALKRRLGAVAFSGIGGEAMAGEGLRSLFPMRELTLMGFAEVLPHLPRLVRRLRQTAATIRQDRPDLVVTIDSPGFNGRLLDRLRGSGVATAHYGAPAIWAWRPGRLRRWVGRMDRLLAILPFEPPLFTAAGIDCRYVGHPVLEREPVTPDRIRDFRRRLSIADGAPVVALLPGSRRGELQHILPVLKETAARLQREEPRLHFLVPTLPQLAAALRSAFASWQRPPLLIETEAGRQEALAVADLALAASGTVTLELAAAGTPMVIVYRTGLISAAIIRRWALVRYAGLPNLLLDRPLVPEFLQERCEPDALVKAALTLLRDPAAGAAQKAGFREIMARLAIEGRPSERAASLLAELLARPAPRL</sequence>
<dbReference type="Proteomes" id="UP000325797">
    <property type="component" value="Chromosome"/>
</dbReference>
<dbReference type="GO" id="GO:0008915">
    <property type="term" value="F:lipid-A-disaccharide synthase activity"/>
    <property type="evidence" value="ECO:0007669"/>
    <property type="project" value="UniProtKB-UniRule"/>
</dbReference>
<dbReference type="RefSeq" id="WP_225309213.1">
    <property type="nucleotide sequence ID" value="NZ_CP042582.1"/>
</dbReference>
<dbReference type="PANTHER" id="PTHR30372:SF4">
    <property type="entry name" value="LIPID-A-DISACCHARIDE SYNTHASE, MITOCHONDRIAL-RELATED"/>
    <property type="match status" value="1"/>
</dbReference>
<dbReference type="NCBIfam" id="TIGR00215">
    <property type="entry name" value="lpxB"/>
    <property type="match status" value="1"/>
</dbReference>
<name>A0A5J6MXR5_9PROT</name>
<comment type="catalytic activity">
    <reaction evidence="10 11">
        <text>a lipid X + a UDP-2-N,3-O-bis[(3R)-3-hydroxyacyl]-alpha-D-glucosamine = a lipid A disaccharide + UDP + H(+)</text>
        <dbReference type="Rhea" id="RHEA:67828"/>
        <dbReference type="ChEBI" id="CHEBI:15378"/>
        <dbReference type="ChEBI" id="CHEBI:58223"/>
        <dbReference type="ChEBI" id="CHEBI:137748"/>
        <dbReference type="ChEBI" id="CHEBI:176338"/>
        <dbReference type="ChEBI" id="CHEBI:176343"/>
        <dbReference type="EC" id="2.4.1.182"/>
    </reaction>
</comment>
<comment type="function">
    <text evidence="1 11">Condensation of UDP-2,3-diacylglucosamine and 2,3-diacylglucosamine-1-phosphate to form lipid A disaccharide, a precursor of lipid A, a phosphorylated glycolipid that anchors the lipopolysaccharide to the outer membrane of the cell.</text>
</comment>
<dbReference type="GO" id="GO:0009245">
    <property type="term" value="P:lipid A biosynthetic process"/>
    <property type="evidence" value="ECO:0007669"/>
    <property type="project" value="UniProtKB-UniRule"/>
</dbReference>
<dbReference type="Pfam" id="PF02684">
    <property type="entry name" value="LpxB"/>
    <property type="match status" value="1"/>
</dbReference>
<evidence type="ECO:0000256" key="6">
    <source>
        <dbReference type="ARBA" id="ARBA00022556"/>
    </source>
</evidence>
<dbReference type="GO" id="GO:0005543">
    <property type="term" value="F:phospholipid binding"/>
    <property type="evidence" value="ECO:0007669"/>
    <property type="project" value="TreeGrafter"/>
</dbReference>
<evidence type="ECO:0000313" key="12">
    <source>
        <dbReference type="EMBL" id="QEX22329.1"/>
    </source>
</evidence>
<dbReference type="GO" id="GO:0016020">
    <property type="term" value="C:membrane"/>
    <property type="evidence" value="ECO:0007669"/>
    <property type="project" value="GOC"/>
</dbReference>
<dbReference type="AlphaFoldDB" id="A0A5J6MXR5"/>
<evidence type="ECO:0000256" key="11">
    <source>
        <dbReference type="HAMAP-Rule" id="MF_00392"/>
    </source>
</evidence>
<evidence type="ECO:0000256" key="1">
    <source>
        <dbReference type="ARBA" id="ARBA00002056"/>
    </source>
</evidence>
<accession>A0A5J6MXR5</accession>
<dbReference type="KEGG" id="hadh:FRZ61_22590"/>
<keyword evidence="13" id="KW-1185">Reference proteome</keyword>
<keyword evidence="5 11" id="KW-0444">Lipid biosynthesis</keyword>
<dbReference type="PANTHER" id="PTHR30372">
    <property type="entry name" value="LIPID-A-DISACCHARIDE SYNTHASE"/>
    <property type="match status" value="1"/>
</dbReference>
<reference evidence="12 13" key="1">
    <citation type="submission" date="2019-08" db="EMBL/GenBank/DDBJ databases">
        <title>Hyperibacter terrae gen. nov., sp. nov. and Hyperibacter viscosus sp. nov., two new members in the family Rhodospirillaceae isolated from the rhizosphere of Hypericum perforatum.</title>
        <authorList>
            <person name="Noviana Z."/>
        </authorList>
    </citation>
    <scope>NUCLEOTIDE SEQUENCE [LARGE SCALE GENOMIC DNA]</scope>
    <source>
        <strain evidence="12 13">R5959</strain>
    </source>
</reference>
<dbReference type="UniPathway" id="UPA00973"/>
<evidence type="ECO:0000256" key="8">
    <source>
        <dbReference type="ARBA" id="ARBA00022679"/>
    </source>
</evidence>
<dbReference type="EC" id="2.4.1.182" evidence="3 11"/>
<dbReference type="SUPFAM" id="SSF53756">
    <property type="entry name" value="UDP-Glycosyltransferase/glycogen phosphorylase"/>
    <property type="match status" value="1"/>
</dbReference>
<dbReference type="EMBL" id="CP042582">
    <property type="protein sequence ID" value="QEX22329.1"/>
    <property type="molecule type" value="Genomic_DNA"/>
</dbReference>
<proteinExistence type="inferred from homology"/>
<keyword evidence="6 11" id="KW-0441">Lipid A biosynthesis</keyword>
<comment type="similarity">
    <text evidence="2 11">Belongs to the LpxB family.</text>
</comment>
<dbReference type="Gene3D" id="3.40.50.2000">
    <property type="entry name" value="Glycogen Phosphorylase B"/>
    <property type="match status" value="1"/>
</dbReference>
<keyword evidence="7 11" id="KW-0328">Glycosyltransferase</keyword>
<dbReference type="InterPro" id="IPR003835">
    <property type="entry name" value="Glyco_trans_19"/>
</dbReference>
<comment type="pathway">
    <text evidence="11">Bacterial outer membrane biogenesis; LPS lipid A biosynthesis.</text>
</comment>